<comment type="similarity">
    <text evidence="2">Belongs to the sulfatase family.</text>
</comment>
<evidence type="ECO:0000256" key="2">
    <source>
        <dbReference type="ARBA" id="ARBA00008779"/>
    </source>
</evidence>
<keyword evidence="5 11" id="KW-0378">Hydrolase</keyword>
<gene>
    <name evidence="11" type="primary">betC_7</name>
    <name evidence="11" type="ORF">Pan14r_07880</name>
</gene>
<dbReference type="EMBL" id="SJPL01000001">
    <property type="protein sequence ID" value="TWT68542.1"/>
    <property type="molecule type" value="Genomic_DNA"/>
</dbReference>
<feature type="region of interest" description="Disordered" evidence="7">
    <location>
        <begin position="941"/>
        <end position="961"/>
    </location>
</feature>
<evidence type="ECO:0000313" key="12">
    <source>
        <dbReference type="Proteomes" id="UP000317238"/>
    </source>
</evidence>
<comment type="cofactor">
    <cofactor evidence="1">
        <name>Ca(2+)</name>
        <dbReference type="ChEBI" id="CHEBI:29108"/>
    </cofactor>
</comment>
<reference evidence="11 12" key="1">
    <citation type="submission" date="2019-02" db="EMBL/GenBank/DDBJ databases">
        <title>Deep-cultivation of Planctomycetes and their phenomic and genomic characterization uncovers novel biology.</title>
        <authorList>
            <person name="Wiegand S."/>
            <person name="Jogler M."/>
            <person name="Boedeker C."/>
            <person name="Pinto D."/>
            <person name="Vollmers J."/>
            <person name="Rivas-Marin E."/>
            <person name="Kohn T."/>
            <person name="Peeters S.H."/>
            <person name="Heuer A."/>
            <person name="Rast P."/>
            <person name="Oberbeckmann S."/>
            <person name="Bunk B."/>
            <person name="Jeske O."/>
            <person name="Meyerdierks A."/>
            <person name="Storesund J.E."/>
            <person name="Kallscheuer N."/>
            <person name="Luecker S."/>
            <person name="Lage O.M."/>
            <person name="Pohl T."/>
            <person name="Merkel B.J."/>
            <person name="Hornburger P."/>
            <person name="Mueller R.-W."/>
            <person name="Bruemmer F."/>
            <person name="Labrenz M."/>
            <person name="Spormann A.M."/>
            <person name="Op Den Camp H."/>
            <person name="Overmann J."/>
            <person name="Amann R."/>
            <person name="Jetten M.S.M."/>
            <person name="Mascher T."/>
            <person name="Medema M.H."/>
            <person name="Devos D.P."/>
            <person name="Kaster A.-K."/>
            <person name="Ovreas L."/>
            <person name="Rohde M."/>
            <person name="Galperin M.Y."/>
            <person name="Jogler C."/>
        </authorList>
    </citation>
    <scope>NUCLEOTIDE SEQUENCE [LARGE SCALE GENOMIC DNA]</scope>
    <source>
        <strain evidence="11 12">Pan14r</strain>
    </source>
</reference>
<dbReference type="Proteomes" id="UP000317238">
    <property type="component" value="Unassembled WGS sequence"/>
</dbReference>
<dbReference type="GO" id="GO:0047753">
    <property type="term" value="F:choline-sulfatase activity"/>
    <property type="evidence" value="ECO:0007669"/>
    <property type="project" value="UniProtKB-EC"/>
</dbReference>
<accession>A0A5C5Y554</accession>
<evidence type="ECO:0000256" key="7">
    <source>
        <dbReference type="SAM" id="MobiDB-lite"/>
    </source>
</evidence>
<feature type="signal peptide" evidence="8">
    <location>
        <begin position="1"/>
        <end position="27"/>
    </location>
</feature>
<dbReference type="Gene3D" id="2.130.10.10">
    <property type="entry name" value="YVTN repeat-like/Quinoprotein amine dehydrogenase"/>
    <property type="match status" value="2"/>
</dbReference>
<dbReference type="InterPro" id="IPR011047">
    <property type="entry name" value="Quinoprotein_ADH-like_sf"/>
</dbReference>
<feature type="domain" description="Sulfatase N-terminal" evidence="9">
    <location>
        <begin position="471"/>
        <end position="831"/>
    </location>
</feature>
<dbReference type="InterPro" id="IPR002372">
    <property type="entry name" value="PQQ_rpt_dom"/>
</dbReference>
<evidence type="ECO:0000256" key="3">
    <source>
        <dbReference type="ARBA" id="ARBA00022723"/>
    </source>
</evidence>
<dbReference type="Pfam" id="PF13360">
    <property type="entry name" value="PQQ_2"/>
    <property type="match status" value="2"/>
</dbReference>
<dbReference type="SUPFAM" id="SSF53649">
    <property type="entry name" value="Alkaline phosphatase-like"/>
    <property type="match status" value="1"/>
</dbReference>
<dbReference type="GO" id="GO:0046872">
    <property type="term" value="F:metal ion binding"/>
    <property type="evidence" value="ECO:0007669"/>
    <property type="project" value="UniProtKB-KW"/>
</dbReference>
<evidence type="ECO:0000259" key="10">
    <source>
        <dbReference type="Pfam" id="PF13360"/>
    </source>
</evidence>
<dbReference type="SUPFAM" id="SSF50998">
    <property type="entry name" value="Quinoprotein alcohol dehydrogenase-like"/>
    <property type="match status" value="1"/>
</dbReference>
<comment type="caution">
    <text evidence="11">The sequence shown here is derived from an EMBL/GenBank/DDBJ whole genome shotgun (WGS) entry which is preliminary data.</text>
</comment>
<dbReference type="GO" id="GO:0005737">
    <property type="term" value="C:cytoplasm"/>
    <property type="evidence" value="ECO:0007669"/>
    <property type="project" value="TreeGrafter"/>
</dbReference>
<dbReference type="SMART" id="SM00564">
    <property type="entry name" value="PQQ"/>
    <property type="match status" value="4"/>
</dbReference>
<dbReference type="GO" id="GO:0004423">
    <property type="term" value="F:iduronate-2-sulfatase activity"/>
    <property type="evidence" value="ECO:0007669"/>
    <property type="project" value="InterPro"/>
</dbReference>
<evidence type="ECO:0000256" key="1">
    <source>
        <dbReference type="ARBA" id="ARBA00001913"/>
    </source>
</evidence>
<sequence length="1036" mass="113849" precursor="true">MTHLIASMVRPISLVLLTLLLSVPVGAESGTTDWPSFRGSGAQGVANGYETPVQWDATDADDPSVLWKSAVPGLGHSCPVIVGDRLFVATAVATDGDVPLQIGRAGNTNAADDNSEQKWMLLCFDKNTGEELWRKTVYQGVPKATRHAKATHANTTVAVSGDNVVAFFGSEGLYCYDLNGELKWKKDLGIVDVSKYGIGWGYASSPAIHDGYIVLVCDDPDHPHVMAVDLKDGEPIWRRDRDEVCERSWGTPLIHEVDGRAQVVVNGFPWIVAYDLQTGDEVWRIEGGGDNPIPTPFVANDRIYITSAHGGPSPVIAVRTDAKGNLTDSVSPQDAGLVWRVEKGGSYMSTPVVVGGYLYLGHSNGVLRCFHANTGEKLYEKRLDSGAYVVSSLVAANDKIYCTSEDGTVYVIAAGPEYKLLAKNPLGDSCLATPAISAGTIYFRTARSLMAIGPEIDAAVSDVGLEASRKPNVLFIAVDDLRPTLGCYGDAHAISPNIDGLAESGMRFNRAYCQVAVCNPSRASLMTGLRPDTLGVWTLPIHFREAKPDAVTLPQWLRRFGYTAVGHGKIFHNPTPDPQSWSEPVRSLPSLPYVYPDGTRDVVRQAMEKLPANDWRKNNLRALATSAPDLPDSELLDGARTDLCIEDMRRLAKSKQPFFLAMGYIRPHLAFVAPKKYWDLYDSEELPVLAGQATPEGAPPYAIHNNSELSHYVDLIDMPKPWETDELAADKARRLVHGYHACVSYIDAQIGRLLKALDEEGLRENTIVVLWSDHGWKLGEYRGWGKMTNYEIDARVPLIISAPGLNNDGQCTESLVELLDLFPTLCELAGVEIPDFVEGKSLVPILRDPDATVHSSVLSQYYRRYEDTEYMGYSMRTDRYRYIEWRDFATGELKDQELYDHQAAGDQGGFQPNLGTPEAKNIAEEVDPSLLAKLSEQLQSQHPPRKLSLTPAVHTSPSGPGRWQVEFTFENRTDGDIFLQAIKPTGRRAVKRTLAPGDSITLNARIGGVYVAESRDGSIHEIHSPCWPPRTVVIRK</sequence>
<dbReference type="PANTHER" id="PTHR45953:SF1">
    <property type="entry name" value="IDURONATE 2-SULFATASE"/>
    <property type="match status" value="1"/>
</dbReference>
<dbReference type="InterPro" id="IPR015943">
    <property type="entry name" value="WD40/YVTN_repeat-like_dom_sf"/>
</dbReference>
<protein>
    <submittedName>
        <fullName evidence="11">Choline-sulfatase</fullName>
        <ecNumber evidence="11">3.1.6.6</ecNumber>
    </submittedName>
</protein>
<evidence type="ECO:0000256" key="5">
    <source>
        <dbReference type="ARBA" id="ARBA00022801"/>
    </source>
</evidence>
<feature type="domain" description="Pyrrolo-quinoline quinone repeat" evidence="10">
    <location>
        <begin position="123"/>
        <end position="241"/>
    </location>
</feature>
<evidence type="ECO:0000256" key="4">
    <source>
        <dbReference type="ARBA" id="ARBA00022729"/>
    </source>
</evidence>
<dbReference type="CDD" id="cd16030">
    <property type="entry name" value="iduronate-2-sulfatase"/>
    <property type="match status" value="1"/>
</dbReference>
<dbReference type="RefSeq" id="WP_197203293.1">
    <property type="nucleotide sequence ID" value="NZ_SJPL01000001.1"/>
</dbReference>
<evidence type="ECO:0000256" key="8">
    <source>
        <dbReference type="SAM" id="SignalP"/>
    </source>
</evidence>
<organism evidence="11 12">
    <name type="scientific">Crateriforma conspicua</name>
    <dbReference type="NCBI Taxonomy" id="2527996"/>
    <lineage>
        <taxon>Bacteria</taxon>
        <taxon>Pseudomonadati</taxon>
        <taxon>Planctomycetota</taxon>
        <taxon>Planctomycetia</taxon>
        <taxon>Planctomycetales</taxon>
        <taxon>Planctomycetaceae</taxon>
        <taxon>Crateriforma</taxon>
    </lineage>
</organism>
<keyword evidence="3" id="KW-0479">Metal-binding</keyword>
<evidence type="ECO:0000256" key="6">
    <source>
        <dbReference type="ARBA" id="ARBA00022837"/>
    </source>
</evidence>
<dbReference type="Pfam" id="PF00884">
    <property type="entry name" value="Sulfatase"/>
    <property type="match status" value="1"/>
</dbReference>
<dbReference type="InterPro" id="IPR000917">
    <property type="entry name" value="Sulfatase_N"/>
</dbReference>
<dbReference type="PANTHER" id="PTHR45953">
    <property type="entry name" value="IDURONATE 2-SULFATASE"/>
    <property type="match status" value="1"/>
</dbReference>
<proteinExistence type="inferred from homology"/>
<dbReference type="AlphaFoldDB" id="A0A5C5Y554"/>
<keyword evidence="12" id="KW-1185">Reference proteome</keyword>
<feature type="domain" description="Pyrrolo-quinoline quinone repeat" evidence="10">
    <location>
        <begin position="329"/>
        <end position="413"/>
    </location>
</feature>
<dbReference type="InterPro" id="IPR017850">
    <property type="entry name" value="Alkaline_phosphatase_core_sf"/>
</dbReference>
<keyword evidence="4 8" id="KW-0732">Signal</keyword>
<evidence type="ECO:0000313" key="11">
    <source>
        <dbReference type="EMBL" id="TWT68542.1"/>
    </source>
</evidence>
<dbReference type="InterPro" id="IPR035874">
    <property type="entry name" value="IDS"/>
</dbReference>
<feature type="chain" id="PRO_5022671011" evidence="8">
    <location>
        <begin position="28"/>
        <end position="1036"/>
    </location>
</feature>
<name>A0A5C5Y554_9PLAN</name>
<dbReference type="InterPro" id="IPR018391">
    <property type="entry name" value="PQQ_b-propeller_rpt"/>
</dbReference>
<evidence type="ECO:0000259" key="9">
    <source>
        <dbReference type="Pfam" id="PF00884"/>
    </source>
</evidence>
<dbReference type="EC" id="3.1.6.6" evidence="11"/>
<keyword evidence="6" id="KW-0106">Calcium</keyword>
<dbReference type="Gene3D" id="3.40.720.10">
    <property type="entry name" value="Alkaline Phosphatase, subunit A"/>
    <property type="match status" value="1"/>
</dbReference>